<sequence>MGCRHSSSPPESPIKLVPNGGPVILKSKISIQRTQVIDQRISNGMKTSRLSISSKKICRSLSRLTVSFAALSLEQTLDGHGKHLIKRFELDTPCLLLDVSRTHTLLVDGRKLRLINMETMNIETNILPIDCKDIQEIAWSSKLNTFLLLTTDQLYQTSCKHLHPIPIHQIQFIAEGPRKSYMAVDGDDLLINRSFGYDIRRYSLTNFNLIQSPRAYRESENICVTTIRLNSNKILALAISIAKQQMIDLVNLNTDQLIHRINFNTGENILYPIDLHNHGQWFVKTCTPYVNIGHCLISLNGQITRLTLFPNQDNFIRSLCTSPDYRWLLVGRQHALELYQL</sequence>
<accession>A0A818GAZ6</accession>
<evidence type="ECO:0000313" key="1">
    <source>
        <dbReference type="EMBL" id="CAF3488857.1"/>
    </source>
</evidence>
<organism evidence="1 2">
    <name type="scientific">Rotaria sordida</name>
    <dbReference type="NCBI Taxonomy" id="392033"/>
    <lineage>
        <taxon>Eukaryota</taxon>
        <taxon>Metazoa</taxon>
        <taxon>Spiralia</taxon>
        <taxon>Gnathifera</taxon>
        <taxon>Rotifera</taxon>
        <taxon>Eurotatoria</taxon>
        <taxon>Bdelloidea</taxon>
        <taxon>Philodinida</taxon>
        <taxon>Philodinidae</taxon>
        <taxon>Rotaria</taxon>
    </lineage>
</organism>
<comment type="caution">
    <text evidence="1">The sequence shown here is derived from an EMBL/GenBank/DDBJ whole genome shotgun (WGS) entry which is preliminary data.</text>
</comment>
<dbReference type="AlphaFoldDB" id="A0A818GAZ6"/>
<gene>
    <name evidence="1" type="ORF">OTI717_LOCUS998</name>
</gene>
<dbReference type="InterPro" id="IPR011044">
    <property type="entry name" value="Quino_amine_DH_bsu"/>
</dbReference>
<reference evidence="1" key="1">
    <citation type="submission" date="2021-02" db="EMBL/GenBank/DDBJ databases">
        <authorList>
            <person name="Nowell W R."/>
        </authorList>
    </citation>
    <scope>NUCLEOTIDE SEQUENCE</scope>
</reference>
<proteinExistence type="predicted"/>
<protein>
    <submittedName>
        <fullName evidence="1">Uncharacterized protein</fullName>
    </submittedName>
</protein>
<evidence type="ECO:0000313" key="2">
    <source>
        <dbReference type="Proteomes" id="UP000663823"/>
    </source>
</evidence>
<dbReference type="Proteomes" id="UP000663823">
    <property type="component" value="Unassembled WGS sequence"/>
</dbReference>
<name>A0A818GAZ6_9BILA</name>
<dbReference type="SUPFAM" id="SSF50969">
    <property type="entry name" value="YVTN repeat-like/Quinoprotein amine dehydrogenase"/>
    <property type="match status" value="1"/>
</dbReference>
<dbReference type="EMBL" id="CAJOAX010000038">
    <property type="protein sequence ID" value="CAF3488857.1"/>
    <property type="molecule type" value="Genomic_DNA"/>
</dbReference>